<protein>
    <submittedName>
        <fullName evidence="10">Multiple sugar transport system permease protein</fullName>
    </submittedName>
</protein>
<feature type="transmembrane region" description="Helical" evidence="7">
    <location>
        <begin position="242"/>
        <end position="264"/>
    </location>
</feature>
<dbReference type="Proteomes" id="UP000625033">
    <property type="component" value="Unassembled WGS sequence"/>
</dbReference>
<keyword evidence="3" id="KW-1003">Cell membrane</keyword>
<feature type="domain" description="ABC transmembrane type-1" evidence="9">
    <location>
        <begin position="116"/>
        <end position="321"/>
    </location>
</feature>
<reference evidence="10" key="1">
    <citation type="submission" date="2020-11" db="EMBL/GenBank/DDBJ databases">
        <title>Sequencing the genomes of 1000 actinobacteria strains.</title>
        <authorList>
            <person name="Klenk H.-P."/>
        </authorList>
    </citation>
    <scope>NUCLEOTIDE SEQUENCE</scope>
    <source>
        <strain evidence="10">DSM 26152</strain>
    </source>
</reference>
<dbReference type="GO" id="GO:0005886">
    <property type="term" value="C:plasma membrane"/>
    <property type="evidence" value="ECO:0007669"/>
    <property type="project" value="UniProtKB-SubCell"/>
</dbReference>
<evidence type="ECO:0000256" key="2">
    <source>
        <dbReference type="ARBA" id="ARBA00022448"/>
    </source>
</evidence>
<dbReference type="EMBL" id="JADOTZ010000001">
    <property type="protein sequence ID" value="MBG6084976.1"/>
    <property type="molecule type" value="Genomic_DNA"/>
</dbReference>
<feature type="compositionally biased region" description="Low complexity" evidence="8">
    <location>
        <begin position="1"/>
        <end position="10"/>
    </location>
</feature>
<keyword evidence="5 7" id="KW-1133">Transmembrane helix</keyword>
<keyword evidence="2 7" id="KW-0813">Transport</keyword>
<feature type="transmembrane region" description="Helical" evidence="7">
    <location>
        <begin position="194"/>
        <end position="221"/>
    </location>
</feature>
<dbReference type="Gene3D" id="1.10.3720.10">
    <property type="entry name" value="MetI-like"/>
    <property type="match status" value="1"/>
</dbReference>
<sequence>MTPPTAATAPKTSQPPELPPTDPRGHTADSPAPRGATPAPRRQDGKAAAFLLSPTLIVLALVIFYPLLSAVGQSLYSSDAGLDDQGFVVQGDVFVGLQNYAQIFAGPESARFYNALWNTTFFTVVSVALETVIGVMFALMMNRAFKGRAFLRAAVLVPWAIPTAVSGLLWRWMFQTDGIVNTLSGAQVLWTAEGMAAQVAVITAEVWKTAPFIGLLVLAGLQIIPEEVYEAAKLDGATAWQQFWSITLPLVKPALLVAVLFRLLDALRMFDLPFVLIGPRKESVETLSILAWDSANQLEYGMASAFAVVLVVYVAAIVYVFVRLLGADIFTSSDAATPRKRFRRAAADDAVVPPARQPGARTTTHEVKQP</sequence>
<evidence type="ECO:0000256" key="7">
    <source>
        <dbReference type="RuleBase" id="RU363032"/>
    </source>
</evidence>
<evidence type="ECO:0000256" key="3">
    <source>
        <dbReference type="ARBA" id="ARBA00022475"/>
    </source>
</evidence>
<proteinExistence type="inferred from homology"/>
<dbReference type="RefSeq" id="WP_196836214.1">
    <property type="nucleotide sequence ID" value="NZ_JADOTZ010000001.1"/>
</dbReference>
<comment type="subcellular location">
    <subcellularLocation>
        <location evidence="1 7">Cell membrane</location>
        <topology evidence="1 7">Multi-pass membrane protein</topology>
    </subcellularLocation>
</comment>
<comment type="caution">
    <text evidence="10">The sequence shown here is derived from an EMBL/GenBank/DDBJ whole genome shotgun (WGS) entry which is preliminary data.</text>
</comment>
<feature type="transmembrane region" description="Helical" evidence="7">
    <location>
        <begin position="300"/>
        <end position="322"/>
    </location>
</feature>
<gene>
    <name evidence="10" type="ORF">IW252_001743</name>
</gene>
<dbReference type="PROSITE" id="PS50928">
    <property type="entry name" value="ABC_TM1"/>
    <property type="match status" value="1"/>
</dbReference>
<dbReference type="CDD" id="cd06261">
    <property type="entry name" value="TM_PBP2"/>
    <property type="match status" value="1"/>
</dbReference>
<dbReference type="AlphaFoldDB" id="A0A931DCF4"/>
<evidence type="ECO:0000256" key="1">
    <source>
        <dbReference type="ARBA" id="ARBA00004651"/>
    </source>
</evidence>
<keyword evidence="11" id="KW-1185">Reference proteome</keyword>
<evidence type="ECO:0000259" key="9">
    <source>
        <dbReference type="PROSITE" id="PS50928"/>
    </source>
</evidence>
<dbReference type="InterPro" id="IPR000515">
    <property type="entry name" value="MetI-like"/>
</dbReference>
<feature type="compositionally biased region" description="Low complexity" evidence="8">
    <location>
        <begin position="31"/>
        <end position="40"/>
    </location>
</feature>
<evidence type="ECO:0000313" key="11">
    <source>
        <dbReference type="Proteomes" id="UP000625033"/>
    </source>
</evidence>
<dbReference type="PANTHER" id="PTHR43005:SF2">
    <property type="entry name" value="INTEGRAL MEMBRANE SUGAR TRANSPORT PROTEIN"/>
    <property type="match status" value="1"/>
</dbReference>
<keyword evidence="10" id="KW-0762">Sugar transport</keyword>
<organism evidence="10 11">
    <name type="scientific">Zhihengliuella flava</name>
    <dbReference type="NCBI Taxonomy" id="1285193"/>
    <lineage>
        <taxon>Bacteria</taxon>
        <taxon>Bacillati</taxon>
        <taxon>Actinomycetota</taxon>
        <taxon>Actinomycetes</taxon>
        <taxon>Micrococcales</taxon>
        <taxon>Micrococcaceae</taxon>
        <taxon>Zhihengliuella</taxon>
    </lineage>
</organism>
<evidence type="ECO:0000256" key="5">
    <source>
        <dbReference type="ARBA" id="ARBA00022989"/>
    </source>
</evidence>
<evidence type="ECO:0000256" key="4">
    <source>
        <dbReference type="ARBA" id="ARBA00022692"/>
    </source>
</evidence>
<dbReference type="GO" id="GO:0055085">
    <property type="term" value="P:transmembrane transport"/>
    <property type="evidence" value="ECO:0007669"/>
    <property type="project" value="InterPro"/>
</dbReference>
<dbReference type="PANTHER" id="PTHR43005">
    <property type="entry name" value="BLR7065 PROTEIN"/>
    <property type="match status" value="1"/>
</dbReference>
<evidence type="ECO:0000313" key="10">
    <source>
        <dbReference type="EMBL" id="MBG6084976.1"/>
    </source>
</evidence>
<keyword evidence="4 7" id="KW-0812">Transmembrane</keyword>
<dbReference type="SUPFAM" id="SSF161098">
    <property type="entry name" value="MetI-like"/>
    <property type="match status" value="1"/>
</dbReference>
<feature type="transmembrane region" description="Helical" evidence="7">
    <location>
        <begin position="121"/>
        <end position="141"/>
    </location>
</feature>
<keyword evidence="6 7" id="KW-0472">Membrane</keyword>
<name>A0A931DCF4_9MICC</name>
<dbReference type="Pfam" id="PF00528">
    <property type="entry name" value="BPD_transp_1"/>
    <property type="match status" value="1"/>
</dbReference>
<feature type="transmembrane region" description="Helical" evidence="7">
    <location>
        <begin position="47"/>
        <end position="68"/>
    </location>
</feature>
<evidence type="ECO:0000256" key="8">
    <source>
        <dbReference type="SAM" id="MobiDB-lite"/>
    </source>
</evidence>
<feature type="region of interest" description="Disordered" evidence="8">
    <location>
        <begin position="346"/>
        <end position="370"/>
    </location>
</feature>
<accession>A0A931DCF4</accession>
<comment type="similarity">
    <text evidence="7">Belongs to the binding-protein-dependent transport system permease family.</text>
</comment>
<evidence type="ECO:0000256" key="6">
    <source>
        <dbReference type="ARBA" id="ARBA00023136"/>
    </source>
</evidence>
<feature type="transmembrane region" description="Helical" evidence="7">
    <location>
        <begin position="153"/>
        <end position="174"/>
    </location>
</feature>
<feature type="region of interest" description="Disordered" evidence="8">
    <location>
        <begin position="1"/>
        <end position="41"/>
    </location>
</feature>
<dbReference type="InterPro" id="IPR035906">
    <property type="entry name" value="MetI-like_sf"/>
</dbReference>